<reference evidence="2" key="1">
    <citation type="submission" date="2021-02" db="EMBL/GenBank/DDBJ databases">
        <authorList>
            <person name="Nowell W R."/>
        </authorList>
    </citation>
    <scope>NUCLEOTIDE SEQUENCE</scope>
</reference>
<dbReference type="Pfam" id="PF21355">
    <property type="entry name" value="TRAF-mep_MATH"/>
    <property type="match status" value="1"/>
</dbReference>
<name>A0A814ZRY1_9BILA</name>
<feature type="domain" description="F-box" evidence="1">
    <location>
        <begin position="5"/>
        <end position="52"/>
    </location>
</feature>
<dbReference type="Gene3D" id="3.80.10.10">
    <property type="entry name" value="Ribonuclease Inhibitor"/>
    <property type="match status" value="1"/>
</dbReference>
<dbReference type="Gene3D" id="2.60.210.10">
    <property type="entry name" value="Apoptosis, Tumor Necrosis Factor Receptor Associated Protein 2, Chain A"/>
    <property type="match status" value="1"/>
</dbReference>
<dbReference type="EMBL" id="CAJNOO010002220">
    <property type="protein sequence ID" value="CAF1247012.1"/>
    <property type="molecule type" value="Genomic_DNA"/>
</dbReference>
<dbReference type="InterPro" id="IPR001810">
    <property type="entry name" value="F-box_dom"/>
</dbReference>
<accession>A0A814ZRY1</accession>
<dbReference type="SUPFAM" id="SSF49599">
    <property type="entry name" value="TRAF domain-like"/>
    <property type="match status" value="1"/>
</dbReference>
<dbReference type="Proteomes" id="UP000663882">
    <property type="component" value="Unassembled WGS sequence"/>
</dbReference>
<dbReference type="SUPFAM" id="SSF81383">
    <property type="entry name" value="F-box domain"/>
    <property type="match status" value="1"/>
</dbReference>
<dbReference type="InterPro" id="IPR049342">
    <property type="entry name" value="TRAF1-6_MATH_dom"/>
</dbReference>
<protein>
    <recommendedName>
        <fullName evidence="1">F-box domain-containing protein</fullName>
    </recommendedName>
</protein>
<sequence length="596" mass="70011">MENSSVQLNDLPDEILMMIFKKLHNITLLYSLSDVNIRLNKIVHDSIFTNRLTLANFVPSRLILQMYSPIYFAYPLSDLVLDRFCSHILSKIHQKVKWLDLESSSMERILLSTNYPNLVGIALYNIHLENAVHLFADERLFTSTYKKQISSLVIDIKASGEGNPTQDENIVLFTHIFNIFTNLQTLNIGPSSIWYQYLCFDRSPPTVISSTLLELYVCLVNFSDCLYLLDGRFNQLHTFHANIDFITSSRLIINNKEKLPNLKSFKLHCYIDTSFYDELILPLLHRMSNLEKLDLVLIVWTKKTLIDGNNLKLNIINYMPLLNKFTFNIHSKTRFYTKFNLPSNEYIQETFKDFKNKQIISSIDYFKEKEYSQCHIYSYPYQLIYYNNITNNFPGGIFECVREISLFDERSFEHEFFFQISQSFPFLKKLTLINKKPQNNKHLRKSKNQNQNLSIIQYPYLLKLDISEAHKDYHEQFLFDNKTCLPDNIRVIMNYQLLKKQQHIIDSFRPDTKSNSFQRPRSEMNIASGIPKFCSLSIIQADGNAYIRDDTMFIKIMMDFGDLPKNSLQFILGLNPGFPMNIQQAIMKEESKKQTQ</sequence>
<dbReference type="AlphaFoldDB" id="A0A814ZRY1"/>
<evidence type="ECO:0000313" key="2">
    <source>
        <dbReference type="EMBL" id="CAF1247012.1"/>
    </source>
</evidence>
<evidence type="ECO:0000259" key="1">
    <source>
        <dbReference type="PROSITE" id="PS50181"/>
    </source>
</evidence>
<dbReference type="InterPro" id="IPR032675">
    <property type="entry name" value="LRR_dom_sf"/>
</dbReference>
<dbReference type="PROSITE" id="PS50181">
    <property type="entry name" value="FBOX"/>
    <property type="match status" value="1"/>
</dbReference>
<proteinExistence type="predicted"/>
<comment type="caution">
    <text evidence="2">The sequence shown here is derived from an EMBL/GenBank/DDBJ whole genome shotgun (WGS) entry which is preliminary data.</text>
</comment>
<organism evidence="2 3">
    <name type="scientific">Rotaria sordida</name>
    <dbReference type="NCBI Taxonomy" id="392033"/>
    <lineage>
        <taxon>Eukaryota</taxon>
        <taxon>Metazoa</taxon>
        <taxon>Spiralia</taxon>
        <taxon>Gnathifera</taxon>
        <taxon>Rotifera</taxon>
        <taxon>Eurotatoria</taxon>
        <taxon>Bdelloidea</taxon>
        <taxon>Philodinida</taxon>
        <taxon>Philodinidae</taxon>
        <taxon>Rotaria</taxon>
    </lineage>
</organism>
<gene>
    <name evidence="2" type="ORF">RFH988_LOCUS26973</name>
</gene>
<dbReference type="InterPro" id="IPR008974">
    <property type="entry name" value="TRAF-like"/>
</dbReference>
<evidence type="ECO:0000313" key="3">
    <source>
        <dbReference type="Proteomes" id="UP000663882"/>
    </source>
</evidence>
<dbReference type="InterPro" id="IPR036047">
    <property type="entry name" value="F-box-like_dom_sf"/>
</dbReference>